<dbReference type="Pfam" id="PF12802">
    <property type="entry name" value="MarR_2"/>
    <property type="match status" value="1"/>
</dbReference>
<evidence type="ECO:0000259" key="1">
    <source>
        <dbReference type="PROSITE" id="PS50995"/>
    </source>
</evidence>
<dbReference type="EMBL" id="CP023778">
    <property type="protein sequence ID" value="ATL66004.1"/>
    <property type="molecule type" value="Genomic_DNA"/>
</dbReference>
<reference evidence="2 3" key="1">
    <citation type="submission" date="2017-10" db="EMBL/GenBank/DDBJ databases">
        <title>Comparative genomics between pathogenic Norcardia.</title>
        <authorList>
            <person name="Zeng L."/>
        </authorList>
    </citation>
    <scope>NUCLEOTIDE SEQUENCE [LARGE SCALE GENOMIC DNA]</scope>
    <source>
        <strain evidence="2 3">NC_YFY_NT001</strain>
    </source>
</reference>
<dbReference type="AlphaFoldDB" id="A0A291RFU3"/>
<evidence type="ECO:0000313" key="3">
    <source>
        <dbReference type="Proteomes" id="UP000221961"/>
    </source>
</evidence>
<feature type="domain" description="HTH marR-type" evidence="1">
    <location>
        <begin position="14"/>
        <end position="150"/>
    </location>
</feature>
<dbReference type="InterPro" id="IPR039422">
    <property type="entry name" value="MarR/SlyA-like"/>
</dbReference>
<evidence type="ECO:0000313" key="2">
    <source>
        <dbReference type="EMBL" id="ATL66004.1"/>
    </source>
</evidence>
<proteinExistence type="predicted"/>
<accession>A0A291RFU3</accession>
<dbReference type="SMART" id="SM00347">
    <property type="entry name" value="HTH_MARR"/>
    <property type="match status" value="1"/>
</dbReference>
<dbReference type="Proteomes" id="UP000221961">
    <property type="component" value="Chromosome"/>
</dbReference>
<dbReference type="PROSITE" id="PS50995">
    <property type="entry name" value="HTH_MARR_2"/>
    <property type="match status" value="1"/>
</dbReference>
<dbReference type="Gene3D" id="1.10.10.10">
    <property type="entry name" value="Winged helix-like DNA-binding domain superfamily/Winged helix DNA-binding domain"/>
    <property type="match status" value="1"/>
</dbReference>
<dbReference type="GO" id="GO:0003700">
    <property type="term" value="F:DNA-binding transcription factor activity"/>
    <property type="evidence" value="ECO:0007669"/>
    <property type="project" value="InterPro"/>
</dbReference>
<dbReference type="RefSeq" id="WP_098693221.1">
    <property type="nucleotide sequence ID" value="NZ_CP023778.1"/>
</dbReference>
<organism evidence="2 3">
    <name type="scientific">Nocardia terpenica</name>
    <dbReference type="NCBI Taxonomy" id="455432"/>
    <lineage>
        <taxon>Bacteria</taxon>
        <taxon>Bacillati</taxon>
        <taxon>Actinomycetota</taxon>
        <taxon>Actinomycetes</taxon>
        <taxon>Mycobacteriales</taxon>
        <taxon>Nocardiaceae</taxon>
        <taxon>Nocardia</taxon>
    </lineage>
</organism>
<dbReference type="InterPro" id="IPR036388">
    <property type="entry name" value="WH-like_DNA-bd_sf"/>
</dbReference>
<dbReference type="PANTHER" id="PTHR33164">
    <property type="entry name" value="TRANSCRIPTIONAL REGULATOR, MARR FAMILY"/>
    <property type="match status" value="1"/>
</dbReference>
<dbReference type="PANTHER" id="PTHR33164:SF103">
    <property type="entry name" value="REGULATORY PROTEIN MARR"/>
    <property type="match status" value="1"/>
</dbReference>
<dbReference type="SUPFAM" id="SSF46785">
    <property type="entry name" value="Winged helix' DNA-binding domain"/>
    <property type="match status" value="1"/>
</dbReference>
<dbReference type="KEGG" id="ntp:CRH09_07055"/>
<dbReference type="InterPro" id="IPR000835">
    <property type="entry name" value="HTH_MarR-typ"/>
</dbReference>
<dbReference type="GO" id="GO:0006950">
    <property type="term" value="P:response to stress"/>
    <property type="evidence" value="ECO:0007669"/>
    <property type="project" value="TreeGrafter"/>
</dbReference>
<gene>
    <name evidence="2" type="ORF">CRH09_07055</name>
</gene>
<dbReference type="GeneID" id="88357187"/>
<dbReference type="InterPro" id="IPR036390">
    <property type="entry name" value="WH_DNA-bd_sf"/>
</dbReference>
<protein>
    <submittedName>
        <fullName evidence="2">MarR family transcriptional regulator</fullName>
    </submittedName>
</protein>
<name>A0A291RFU3_9NOCA</name>
<sequence length="164" mass="17949">MEVAPEVEAVAAPDTELVGRLLGTFGRLRRQVARLVGRSFDRAGVSSSQAEFLRLVGRNPGISVKAAAAELGLAPNSVSTFVTALVQAELLVRESDPDDRRATRLRLPAAVQRGVDESRRRRYELVATALDELTAAERADLVRGLAVVNKLTDILHRREEGRQR</sequence>